<evidence type="ECO:0000313" key="1">
    <source>
        <dbReference type="EMBL" id="MCI25632.1"/>
    </source>
</evidence>
<name>A0A392QP43_9FABA</name>
<accession>A0A392QP43</accession>
<dbReference type="Proteomes" id="UP000265520">
    <property type="component" value="Unassembled WGS sequence"/>
</dbReference>
<keyword evidence="2" id="KW-1185">Reference proteome</keyword>
<evidence type="ECO:0000313" key="2">
    <source>
        <dbReference type="Proteomes" id="UP000265520"/>
    </source>
</evidence>
<reference evidence="1 2" key="1">
    <citation type="journal article" date="2018" name="Front. Plant Sci.">
        <title>Red Clover (Trifolium pratense) and Zigzag Clover (T. medium) - A Picture of Genomic Similarities and Differences.</title>
        <authorList>
            <person name="Dluhosova J."/>
            <person name="Istvanek J."/>
            <person name="Nedelnik J."/>
            <person name="Repkova J."/>
        </authorList>
    </citation>
    <scope>NUCLEOTIDE SEQUENCE [LARGE SCALE GENOMIC DNA]</scope>
    <source>
        <strain evidence="2">cv. 10/8</strain>
        <tissue evidence="1">Leaf</tissue>
    </source>
</reference>
<proteinExistence type="predicted"/>
<organism evidence="1 2">
    <name type="scientific">Trifolium medium</name>
    <dbReference type="NCBI Taxonomy" id="97028"/>
    <lineage>
        <taxon>Eukaryota</taxon>
        <taxon>Viridiplantae</taxon>
        <taxon>Streptophyta</taxon>
        <taxon>Embryophyta</taxon>
        <taxon>Tracheophyta</taxon>
        <taxon>Spermatophyta</taxon>
        <taxon>Magnoliopsida</taxon>
        <taxon>eudicotyledons</taxon>
        <taxon>Gunneridae</taxon>
        <taxon>Pentapetalae</taxon>
        <taxon>rosids</taxon>
        <taxon>fabids</taxon>
        <taxon>Fabales</taxon>
        <taxon>Fabaceae</taxon>
        <taxon>Papilionoideae</taxon>
        <taxon>50 kb inversion clade</taxon>
        <taxon>NPAAA clade</taxon>
        <taxon>Hologalegina</taxon>
        <taxon>IRL clade</taxon>
        <taxon>Trifolieae</taxon>
        <taxon>Trifolium</taxon>
    </lineage>
</organism>
<protein>
    <recommendedName>
        <fullName evidence="3">Retrotransposon gag domain-containing protein</fullName>
    </recommendedName>
</protein>
<dbReference type="EMBL" id="LXQA010148356">
    <property type="protein sequence ID" value="MCI25632.1"/>
    <property type="molecule type" value="Genomic_DNA"/>
</dbReference>
<evidence type="ECO:0008006" key="3">
    <source>
        <dbReference type="Google" id="ProtNLM"/>
    </source>
</evidence>
<comment type="caution">
    <text evidence="1">The sequence shown here is derived from an EMBL/GenBank/DDBJ whole genome shotgun (WGS) entry which is preliminary data.</text>
</comment>
<sequence>MYRNGQIVSWTQFLQAVELRFAPTAYDDPRGKLFKLQQSSTVAAYLSSTRGACSATQGFVPSCRACSIARGEDLGSVETDETQAIEFVVARIIYCSFSSFITDANHTGDHYPTACTKMMSYVISVL</sequence>
<dbReference type="AlphaFoldDB" id="A0A392QP43"/>